<dbReference type="AlphaFoldDB" id="A0ABD1Z7E4"/>
<evidence type="ECO:0000313" key="2">
    <source>
        <dbReference type="Proteomes" id="UP001605036"/>
    </source>
</evidence>
<evidence type="ECO:0000313" key="1">
    <source>
        <dbReference type="EMBL" id="KAL2643707.1"/>
    </source>
</evidence>
<gene>
    <name evidence="1" type="ORF">R1flu_011294</name>
</gene>
<name>A0ABD1Z7E4_9MARC</name>
<dbReference type="Proteomes" id="UP001605036">
    <property type="component" value="Unassembled WGS sequence"/>
</dbReference>
<accession>A0ABD1Z7E4</accession>
<comment type="caution">
    <text evidence="1">The sequence shown here is derived from an EMBL/GenBank/DDBJ whole genome shotgun (WGS) entry which is preliminary data.</text>
</comment>
<keyword evidence="2" id="KW-1185">Reference proteome</keyword>
<organism evidence="1 2">
    <name type="scientific">Riccia fluitans</name>
    <dbReference type="NCBI Taxonomy" id="41844"/>
    <lineage>
        <taxon>Eukaryota</taxon>
        <taxon>Viridiplantae</taxon>
        <taxon>Streptophyta</taxon>
        <taxon>Embryophyta</taxon>
        <taxon>Marchantiophyta</taxon>
        <taxon>Marchantiopsida</taxon>
        <taxon>Marchantiidae</taxon>
        <taxon>Marchantiales</taxon>
        <taxon>Ricciaceae</taxon>
        <taxon>Riccia</taxon>
    </lineage>
</organism>
<reference evidence="1 2" key="1">
    <citation type="submission" date="2024-09" db="EMBL/GenBank/DDBJ databases">
        <title>Chromosome-scale assembly of Riccia fluitans.</title>
        <authorList>
            <person name="Paukszto L."/>
            <person name="Sawicki J."/>
            <person name="Karawczyk K."/>
            <person name="Piernik-Szablinska J."/>
            <person name="Szczecinska M."/>
            <person name="Mazdziarz M."/>
        </authorList>
    </citation>
    <scope>NUCLEOTIDE SEQUENCE [LARGE SCALE GENOMIC DNA]</scope>
    <source>
        <strain evidence="1">Rf_01</strain>
        <tissue evidence="1">Aerial parts of the thallus</tissue>
    </source>
</reference>
<protein>
    <submittedName>
        <fullName evidence="1">Uncharacterized protein</fullName>
    </submittedName>
</protein>
<sequence>MREQAAHNGMWNGITRASMVKRRKTPIHPFPLPPYDLTIKSLKRTRAELLLPHDYLPQMPQIAAPGKEGRETASLREDVDNVGKDYDRRQFRVQHTIPSLVIDATCHRAWVTFFKLDRRGGRVGWENAFLPQARFDRSRGRIKVLRGGGMTVEQDLYLGRPGFCERKPREVFTYRKETGEVKRRD</sequence>
<proteinExistence type="predicted"/>
<dbReference type="EMBL" id="JBHFFA010000002">
    <property type="protein sequence ID" value="KAL2643707.1"/>
    <property type="molecule type" value="Genomic_DNA"/>
</dbReference>